<reference evidence="4 5" key="1">
    <citation type="journal article" date="2016" name="Nat. Commun.">
        <title>Extremotolerant tardigrade genome and improved radiotolerance of human cultured cells by tardigrade-unique protein.</title>
        <authorList>
            <person name="Hashimoto T."/>
            <person name="Horikawa D.D."/>
            <person name="Saito Y."/>
            <person name="Kuwahara H."/>
            <person name="Kozuka-Hata H."/>
            <person name="Shin-I T."/>
            <person name="Minakuchi Y."/>
            <person name="Ohishi K."/>
            <person name="Motoyama A."/>
            <person name="Aizu T."/>
            <person name="Enomoto A."/>
            <person name="Kondo K."/>
            <person name="Tanaka S."/>
            <person name="Hara Y."/>
            <person name="Koshikawa S."/>
            <person name="Sagara H."/>
            <person name="Miura T."/>
            <person name="Yokobori S."/>
            <person name="Miyagawa K."/>
            <person name="Suzuki Y."/>
            <person name="Kubo T."/>
            <person name="Oyama M."/>
            <person name="Kohara Y."/>
            <person name="Fujiyama A."/>
            <person name="Arakawa K."/>
            <person name="Katayama T."/>
            <person name="Toyoda A."/>
            <person name="Kunieda T."/>
        </authorList>
    </citation>
    <scope>NUCLEOTIDE SEQUENCE [LARGE SCALE GENOMIC DNA]</scope>
    <source>
        <strain evidence="4 5">YOKOZUNA-1</strain>
    </source>
</reference>
<evidence type="ECO:0000259" key="3">
    <source>
        <dbReference type="PROSITE" id="PS01180"/>
    </source>
</evidence>
<proteinExistence type="predicted"/>
<evidence type="ECO:0000313" key="4">
    <source>
        <dbReference type="EMBL" id="GAU98184.1"/>
    </source>
</evidence>
<accession>A0A1D1V959</accession>
<dbReference type="PANTHER" id="PTHR47537">
    <property type="entry name" value="CUBILIN"/>
    <property type="match status" value="1"/>
</dbReference>
<sequence>MQIRIQFRVFHFPVKLTAKTNGSFFPSDCDTHYVNIFDGPYSARTDPALQTLCGQPKTDELVYFSTGPSMVLEFITGSLTPPYDYIGFQGTVLFGNLPPDRNTIGSKVDKSFCDWIFYSNSTPSAIFGTPMDWYPKNLLCTYRFIPASHFERVLITLTSYSLESDRCSTFLELHELGELGKGGKLIKKICGPITKYVSSDPKSLEEYSSAPGRTLLLTFNSKEGNQILGKTSEWISGRFQFRNDRIMGTKVLNTVCDVSYEDDEGLEPRAGALTVRAGDNDGEPFWHSSSATVECLYNFSSRKNRSISVTINHGILVKPGEESRYWQCKTECDKSGCRCLLGTKKKQFVALNEIFHISIFNLAGIELSCLCGDLTDLLPVSVLSSGGVLVRYNKLGLPSDDSNVQGFTASYKFRDRFYDCAQTTRSQAQGILYVALKRNLSSSEYVHVQCDWTIEVSSEKFLSIDVRLLDALSKVAANKSASGSSCSAKNTVKLFTSPSQRAKDKGIEMCQSNMVTVNTHKLSIRLTATGRQLKHRILWRETDPKASVTSLCNTLGCRLDWPMLVCIAVPVLWSSLHGFNY</sequence>
<dbReference type="EMBL" id="BDGG01000004">
    <property type="protein sequence ID" value="GAU98184.1"/>
    <property type="molecule type" value="Genomic_DNA"/>
</dbReference>
<comment type="caution">
    <text evidence="4">The sequence shown here is derived from an EMBL/GenBank/DDBJ whole genome shotgun (WGS) entry which is preliminary data.</text>
</comment>
<dbReference type="STRING" id="947166.A0A1D1V959"/>
<dbReference type="Proteomes" id="UP000186922">
    <property type="component" value="Unassembled WGS sequence"/>
</dbReference>
<feature type="domain" description="CUB" evidence="3">
    <location>
        <begin position="1"/>
        <end position="95"/>
    </location>
</feature>
<protein>
    <recommendedName>
        <fullName evidence="3">CUB domain-containing protein</fullName>
    </recommendedName>
</protein>
<dbReference type="GO" id="GO:0005886">
    <property type="term" value="C:plasma membrane"/>
    <property type="evidence" value="ECO:0007669"/>
    <property type="project" value="TreeGrafter"/>
</dbReference>
<organism evidence="4 5">
    <name type="scientific">Ramazzottius varieornatus</name>
    <name type="common">Water bear</name>
    <name type="synonym">Tardigrade</name>
    <dbReference type="NCBI Taxonomy" id="947166"/>
    <lineage>
        <taxon>Eukaryota</taxon>
        <taxon>Metazoa</taxon>
        <taxon>Ecdysozoa</taxon>
        <taxon>Tardigrada</taxon>
        <taxon>Eutardigrada</taxon>
        <taxon>Parachela</taxon>
        <taxon>Hypsibioidea</taxon>
        <taxon>Ramazzottiidae</taxon>
        <taxon>Ramazzottius</taxon>
    </lineage>
</organism>
<dbReference type="InterPro" id="IPR035914">
    <property type="entry name" value="Sperma_CUB_dom_sf"/>
</dbReference>
<dbReference type="AlphaFoldDB" id="A0A1D1V959"/>
<dbReference type="InterPro" id="IPR000859">
    <property type="entry name" value="CUB_dom"/>
</dbReference>
<dbReference type="OrthoDB" id="10063988at2759"/>
<evidence type="ECO:0000256" key="1">
    <source>
        <dbReference type="ARBA" id="ARBA00023157"/>
    </source>
</evidence>
<evidence type="ECO:0000313" key="5">
    <source>
        <dbReference type="Proteomes" id="UP000186922"/>
    </source>
</evidence>
<dbReference type="SUPFAM" id="SSF49854">
    <property type="entry name" value="Spermadhesin, CUB domain"/>
    <property type="match status" value="2"/>
</dbReference>
<dbReference type="InterPro" id="IPR053207">
    <property type="entry name" value="Non-NMDA_GluR_Accessory"/>
</dbReference>
<dbReference type="PROSITE" id="PS01180">
    <property type="entry name" value="CUB"/>
    <property type="match status" value="1"/>
</dbReference>
<gene>
    <name evidence="4" type="primary">RvY_09363</name>
    <name evidence="4" type="synonym">RvY_09363.1</name>
    <name evidence="4" type="ORF">RvY_09363-1</name>
</gene>
<dbReference type="PANTHER" id="PTHR47537:SF1">
    <property type="entry name" value="CUB DOMAIN-CONTAINING PROTEIN"/>
    <property type="match status" value="1"/>
</dbReference>
<evidence type="ECO:0000256" key="2">
    <source>
        <dbReference type="PROSITE-ProRule" id="PRU00059"/>
    </source>
</evidence>
<keyword evidence="5" id="KW-1185">Reference proteome</keyword>
<name>A0A1D1V959_RAMVA</name>
<dbReference type="Gene3D" id="2.60.120.290">
    <property type="entry name" value="Spermadhesin, CUB domain"/>
    <property type="match status" value="2"/>
</dbReference>
<comment type="caution">
    <text evidence="2">Lacks conserved residue(s) required for the propagation of feature annotation.</text>
</comment>
<keyword evidence="1" id="KW-1015">Disulfide bond</keyword>